<name>A0AAE3MZT8_9HYPH</name>
<keyword evidence="6" id="KW-1185">Reference proteome</keyword>
<keyword evidence="1" id="KW-0547">Nucleotide-binding</keyword>
<dbReference type="SUPFAM" id="SSF160467">
    <property type="entry name" value="PH0987 N-terminal domain-like"/>
    <property type="match status" value="1"/>
</dbReference>
<dbReference type="PANTHER" id="PTHR34698">
    <property type="entry name" value="5-OXOPROLINASE SUBUNIT B"/>
    <property type="match status" value="1"/>
</dbReference>
<feature type="domain" description="Carboxyltransferase" evidence="4">
    <location>
        <begin position="3"/>
        <end position="204"/>
    </location>
</feature>
<dbReference type="Proteomes" id="UP001208771">
    <property type="component" value="Unassembled WGS sequence"/>
</dbReference>
<proteinExistence type="predicted"/>
<dbReference type="SUPFAM" id="SSF50891">
    <property type="entry name" value="Cyclophilin-like"/>
    <property type="match status" value="1"/>
</dbReference>
<organism evidence="5 6">
    <name type="scientific">Ectorhizobium quercum</name>
    <dbReference type="NCBI Taxonomy" id="2965071"/>
    <lineage>
        <taxon>Bacteria</taxon>
        <taxon>Pseudomonadati</taxon>
        <taxon>Pseudomonadota</taxon>
        <taxon>Alphaproteobacteria</taxon>
        <taxon>Hyphomicrobiales</taxon>
        <taxon>Rhizobiaceae</taxon>
        <taxon>Ectorhizobium</taxon>
    </lineage>
</organism>
<dbReference type="PANTHER" id="PTHR34698:SF2">
    <property type="entry name" value="5-OXOPROLINASE SUBUNIT B"/>
    <property type="match status" value="1"/>
</dbReference>
<keyword evidence="3" id="KW-0067">ATP-binding</keyword>
<evidence type="ECO:0000313" key="6">
    <source>
        <dbReference type="Proteomes" id="UP001208771"/>
    </source>
</evidence>
<protein>
    <submittedName>
        <fullName evidence="5">5-oxoprolinase subunit PxpB</fullName>
        <ecNumber evidence="5">3.5.2.9</ecNumber>
    </submittedName>
</protein>
<dbReference type="NCBIfam" id="TIGR00370">
    <property type="entry name" value="5-oxoprolinase subunit PxpB"/>
    <property type="match status" value="1"/>
</dbReference>
<dbReference type="Gene3D" id="3.30.1360.40">
    <property type="match status" value="1"/>
</dbReference>
<evidence type="ECO:0000256" key="1">
    <source>
        <dbReference type="ARBA" id="ARBA00022741"/>
    </source>
</evidence>
<dbReference type="EC" id="3.5.2.9" evidence="5"/>
<dbReference type="InterPro" id="IPR010016">
    <property type="entry name" value="PxpB"/>
</dbReference>
<evidence type="ECO:0000259" key="4">
    <source>
        <dbReference type="SMART" id="SM00796"/>
    </source>
</evidence>
<reference evidence="5" key="1">
    <citation type="submission" date="2022-07" db="EMBL/GenBank/DDBJ databases">
        <title>Ectorhizobium quercum gen.nov., sp. nov.</title>
        <authorList>
            <person name="Ma T."/>
            <person name="Li Y."/>
        </authorList>
    </citation>
    <scope>NUCLEOTIDE SEQUENCE</scope>
    <source>
        <strain evidence="5">BDR2-2</strain>
    </source>
</reference>
<dbReference type="GO" id="GO:0005524">
    <property type="term" value="F:ATP binding"/>
    <property type="evidence" value="ECO:0007669"/>
    <property type="project" value="UniProtKB-KW"/>
</dbReference>
<accession>A0AAE3MZT8</accession>
<dbReference type="GO" id="GO:0017168">
    <property type="term" value="F:5-oxoprolinase (ATP-hydrolyzing) activity"/>
    <property type="evidence" value="ECO:0007669"/>
    <property type="project" value="UniProtKB-EC"/>
</dbReference>
<evidence type="ECO:0000256" key="2">
    <source>
        <dbReference type="ARBA" id="ARBA00022801"/>
    </source>
</evidence>
<dbReference type="AlphaFoldDB" id="A0AAE3MZT8"/>
<dbReference type="EMBL" id="JANFPI010000004">
    <property type="protein sequence ID" value="MCX8998373.1"/>
    <property type="molecule type" value="Genomic_DNA"/>
</dbReference>
<dbReference type="SMART" id="SM00796">
    <property type="entry name" value="AHS1"/>
    <property type="match status" value="1"/>
</dbReference>
<dbReference type="Gene3D" id="2.40.100.10">
    <property type="entry name" value="Cyclophilin-like"/>
    <property type="match status" value="1"/>
</dbReference>
<dbReference type="RefSeq" id="WP_306412149.1">
    <property type="nucleotide sequence ID" value="NZ_JANFPI010000004.1"/>
</dbReference>
<gene>
    <name evidence="5" type="primary">pxpB</name>
    <name evidence="5" type="ORF">NOF55_14760</name>
</gene>
<evidence type="ECO:0000313" key="5">
    <source>
        <dbReference type="EMBL" id="MCX8998373.1"/>
    </source>
</evidence>
<dbReference type="InterPro" id="IPR003833">
    <property type="entry name" value="CT_C_D"/>
</dbReference>
<keyword evidence="2 5" id="KW-0378">Hydrolase</keyword>
<sequence>MTARILPCGDGALTVELSREIDTQTNARVIAFAQDIETSPIEGVREVVPTYRSLMVIYDPAVVRGRALAGQLLDRLKALGTVRQPRPRVFSVPVRYGGPVGQDLEALAEMKGMTGEDLIALHCAALYRVYMIGFAPGFAYLGGLPERLHTPRLSVPRQRVEAGAIGIGGRQGNINSLPGPSGWRFLGQTPVRLYDPLRAEPFLLKAGDTIRFRPIDAAQERELREAIAAGRTTGMEELST</sequence>
<comment type="caution">
    <text evidence="5">The sequence shown here is derived from an EMBL/GenBank/DDBJ whole genome shotgun (WGS) entry which is preliminary data.</text>
</comment>
<evidence type="ECO:0000256" key="3">
    <source>
        <dbReference type="ARBA" id="ARBA00022840"/>
    </source>
</evidence>
<dbReference type="Pfam" id="PF02682">
    <property type="entry name" value="CT_C_D"/>
    <property type="match status" value="1"/>
</dbReference>
<dbReference type="InterPro" id="IPR029000">
    <property type="entry name" value="Cyclophilin-like_dom_sf"/>
</dbReference>